<organism evidence="8 9">
    <name type="scientific">Dovyalis caffra</name>
    <dbReference type="NCBI Taxonomy" id="77055"/>
    <lineage>
        <taxon>Eukaryota</taxon>
        <taxon>Viridiplantae</taxon>
        <taxon>Streptophyta</taxon>
        <taxon>Embryophyta</taxon>
        <taxon>Tracheophyta</taxon>
        <taxon>Spermatophyta</taxon>
        <taxon>Magnoliopsida</taxon>
        <taxon>eudicotyledons</taxon>
        <taxon>Gunneridae</taxon>
        <taxon>Pentapetalae</taxon>
        <taxon>rosids</taxon>
        <taxon>fabids</taxon>
        <taxon>Malpighiales</taxon>
        <taxon>Salicaceae</taxon>
        <taxon>Flacourtieae</taxon>
        <taxon>Dovyalis</taxon>
    </lineage>
</organism>
<keyword evidence="3" id="KW-0238">DNA-binding</keyword>
<evidence type="ECO:0000313" key="9">
    <source>
        <dbReference type="Proteomes" id="UP001314170"/>
    </source>
</evidence>
<gene>
    <name evidence="8" type="ORF">DCAF_LOCUS760</name>
</gene>
<dbReference type="GO" id="GO:0005634">
    <property type="term" value="C:nucleus"/>
    <property type="evidence" value="ECO:0007669"/>
    <property type="project" value="UniProtKB-SubCell"/>
</dbReference>
<dbReference type="AlphaFoldDB" id="A0AAV1QR06"/>
<feature type="coiled-coil region" evidence="6">
    <location>
        <begin position="322"/>
        <end position="370"/>
    </location>
</feature>
<evidence type="ECO:0000256" key="4">
    <source>
        <dbReference type="ARBA" id="ARBA00023163"/>
    </source>
</evidence>
<keyword evidence="6" id="KW-0175">Coiled coil</keyword>
<protein>
    <recommendedName>
        <fullName evidence="7">TF-B3 domain-containing protein</fullName>
    </recommendedName>
</protein>
<proteinExistence type="predicted"/>
<dbReference type="EMBL" id="CAWUPB010000071">
    <property type="protein sequence ID" value="CAK7323144.1"/>
    <property type="molecule type" value="Genomic_DNA"/>
</dbReference>
<dbReference type="SUPFAM" id="SSF101936">
    <property type="entry name" value="DNA-binding pseudobarrel domain"/>
    <property type="match status" value="1"/>
</dbReference>
<evidence type="ECO:0000313" key="8">
    <source>
        <dbReference type="EMBL" id="CAK7323144.1"/>
    </source>
</evidence>
<dbReference type="PANTHER" id="PTHR31391">
    <property type="entry name" value="B3 DOMAIN-CONTAINING PROTEIN OS11G0197600-RELATED"/>
    <property type="match status" value="1"/>
</dbReference>
<evidence type="ECO:0000256" key="3">
    <source>
        <dbReference type="ARBA" id="ARBA00023125"/>
    </source>
</evidence>
<evidence type="ECO:0000256" key="5">
    <source>
        <dbReference type="ARBA" id="ARBA00023242"/>
    </source>
</evidence>
<keyword evidence="2" id="KW-0805">Transcription regulation</keyword>
<dbReference type="Pfam" id="PF02362">
    <property type="entry name" value="B3"/>
    <property type="match status" value="1"/>
</dbReference>
<sequence>MRDSYCDLYDNYEEVKADAMMQAKEIQANLAPEFPCVIKYMVPSNVSGEFCLNLGRKFCHAHLQEEDTAIFYESEGGKSYPTKYLASKAGLSGGWRCFAIDCNLKEGHVYIVRANGSIKVDGALGLLKSEACVKQMKSKNLSKAREGMKDQDLERLLDNPGENIEKNDVITCVTDLGPRLDHSDLDHSENESEDLGFEITDGIRLSKSVFDFKEVKSFEDFDILVDGLVINCELSKCLQVKYYELCCSQKSFLHEHLLHGLNCKLVAGILAETINIADAIRASKVTTSRNNFATWEKTLKSLLGLGMNVGFLLARLGRLVTLSDKSKRCEEARLERIKAEMERRSLEAKLWEVKENINRLDFEIETLEMNSENLGRVFDKMAKAPW</sequence>
<feature type="domain" description="TF-B3" evidence="7">
    <location>
        <begin position="39"/>
        <end position="115"/>
    </location>
</feature>
<evidence type="ECO:0000256" key="6">
    <source>
        <dbReference type="SAM" id="Coils"/>
    </source>
</evidence>
<dbReference type="PANTHER" id="PTHR31391:SF101">
    <property type="entry name" value="B3 DOMAIN-CONTAINING PROTEIN OS01G0234100"/>
    <property type="match status" value="1"/>
</dbReference>
<evidence type="ECO:0000259" key="7">
    <source>
        <dbReference type="Pfam" id="PF02362"/>
    </source>
</evidence>
<keyword evidence="9" id="KW-1185">Reference proteome</keyword>
<dbReference type="InterPro" id="IPR044837">
    <property type="entry name" value="REM16-like"/>
</dbReference>
<dbReference type="InterPro" id="IPR015300">
    <property type="entry name" value="DNA-bd_pseudobarrel_sf"/>
</dbReference>
<evidence type="ECO:0000256" key="2">
    <source>
        <dbReference type="ARBA" id="ARBA00023015"/>
    </source>
</evidence>
<dbReference type="GO" id="GO:0003677">
    <property type="term" value="F:DNA binding"/>
    <property type="evidence" value="ECO:0007669"/>
    <property type="project" value="UniProtKB-KW"/>
</dbReference>
<dbReference type="Proteomes" id="UP001314170">
    <property type="component" value="Unassembled WGS sequence"/>
</dbReference>
<evidence type="ECO:0000256" key="1">
    <source>
        <dbReference type="ARBA" id="ARBA00004123"/>
    </source>
</evidence>
<name>A0AAV1QR06_9ROSI</name>
<dbReference type="Gene3D" id="2.40.330.10">
    <property type="entry name" value="DNA-binding pseudobarrel domain"/>
    <property type="match status" value="1"/>
</dbReference>
<reference evidence="8 9" key="1">
    <citation type="submission" date="2024-01" db="EMBL/GenBank/DDBJ databases">
        <authorList>
            <person name="Waweru B."/>
        </authorList>
    </citation>
    <scope>NUCLEOTIDE SEQUENCE [LARGE SCALE GENOMIC DNA]</scope>
</reference>
<comment type="subcellular location">
    <subcellularLocation>
        <location evidence="1">Nucleus</location>
    </subcellularLocation>
</comment>
<accession>A0AAV1QR06</accession>
<comment type="caution">
    <text evidence="8">The sequence shown here is derived from an EMBL/GenBank/DDBJ whole genome shotgun (WGS) entry which is preliminary data.</text>
</comment>
<dbReference type="InterPro" id="IPR003340">
    <property type="entry name" value="B3_DNA-bd"/>
</dbReference>
<keyword evidence="5" id="KW-0539">Nucleus</keyword>
<dbReference type="CDD" id="cd10017">
    <property type="entry name" value="B3_DNA"/>
    <property type="match status" value="1"/>
</dbReference>
<keyword evidence="4" id="KW-0804">Transcription</keyword>